<evidence type="ECO:0000256" key="1">
    <source>
        <dbReference type="SAM" id="Coils"/>
    </source>
</evidence>
<feature type="region of interest" description="Disordered" evidence="2">
    <location>
        <begin position="255"/>
        <end position="274"/>
    </location>
</feature>
<feature type="region of interest" description="Disordered" evidence="2">
    <location>
        <begin position="282"/>
        <end position="330"/>
    </location>
</feature>
<keyword evidence="4" id="KW-1185">Reference proteome</keyword>
<feature type="compositionally biased region" description="Polar residues" evidence="2">
    <location>
        <begin position="74"/>
        <end position="110"/>
    </location>
</feature>
<evidence type="ECO:0000256" key="2">
    <source>
        <dbReference type="SAM" id="MobiDB-lite"/>
    </source>
</evidence>
<feature type="compositionally biased region" description="Polar residues" evidence="2">
    <location>
        <begin position="316"/>
        <end position="326"/>
    </location>
</feature>
<feature type="coiled-coil region" evidence="1">
    <location>
        <begin position="215"/>
        <end position="242"/>
    </location>
</feature>
<reference evidence="3 4" key="1">
    <citation type="submission" date="2021-06" db="EMBL/GenBank/DDBJ databases">
        <title>Genome sequence of Babesia caballi.</title>
        <authorList>
            <person name="Yamagishi J."/>
            <person name="Kidaka T."/>
            <person name="Ochi A."/>
        </authorList>
    </citation>
    <scope>NUCLEOTIDE SEQUENCE [LARGE SCALE GENOMIC DNA]</scope>
    <source>
        <strain evidence="3">USDA-D6B2</strain>
    </source>
</reference>
<protein>
    <submittedName>
        <fullName evidence="3">Isoleucyl-tRNA synthetase</fullName>
    </submittedName>
</protein>
<feature type="region of interest" description="Disordered" evidence="2">
    <location>
        <begin position="485"/>
        <end position="527"/>
    </location>
</feature>
<comment type="caution">
    <text evidence="3">The sequence shown here is derived from an EMBL/GenBank/DDBJ whole genome shotgun (WGS) entry which is preliminary data.</text>
</comment>
<proteinExistence type="predicted"/>
<dbReference type="AlphaFoldDB" id="A0AAV4LSY5"/>
<dbReference type="EMBL" id="BPLF01000002">
    <property type="protein sequence ID" value="GIX63268.1"/>
    <property type="molecule type" value="Genomic_DNA"/>
</dbReference>
<dbReference type="Proteomes" id="UP001497744">
    <property type="component" value="Unassembled WGS sequence"/>
</dbReference>
<feature type="region of interest" description="Disordered" evidence="2">
    <location>
        <begin position="1"/>
        <end position="123"/>
    </location>
</feature>
<evidence type="ECO:0000313" key="3">
    <source>
        <dbReference type="EMBL" id="GIX63268.1"/>
    </source>
</evidence>
<evidence type="ECO:0000313" key="4">
    <source>
        <dbReference type="Proteomes" id="UP001497744"/>
    </source>
</evidence>
<gene>
    <name evidence="3" type="ORF">BcabD6B2_27030</name>
</gene>
<accession>A0AAV4LSY5</accession>
<feature type="compositionally biased region" description="Low complexity" evidence="2">
    <location>
        <begin position="57"/>
        <end position="69"/>
    </location>
</feature>
<dbReference type="RefSeq" id="XP_067715337.1">
    <property type="nucleotide sequence ID" value="XM_067859236.1"/>
</dbReference>
<dbReference type="GeneID" id="94194749"/>
<name>A0AAV4LSY5_BABCB</name>
<sequence>MPPELAYTADFPSSAAALSSSDVSTPPRRGHQHRKGATSSVDSLASLKFVSDEARSDSPSSSATTTPERAGLRSASTHSTQSASGGTPKQSCATPSETASPRPNVGNTLTPPAATDAGSKRQAVVSDTVERAAALTKVSVLHSSTNHRRRSAKQLLLNGSETTAPLEPLRKRANRRAAATRETKATAPVTKPPDDLAAPFWLSSPKDVKDIGSYVKAICSRVANIEKQMRRFESERQGLLNALYQLNLQQLQSSFPPSWSGAQGPSGDSTPQNRVETTISDLSGIGTTGISNPECGTTKPEDPGTTRDATAATVDHASSGSRSQPHYRTDVPKVDTTVGAVVTVNCIEATRNVPVSNHPGATTEASNAEYRHMAVREATSKADTYVIEIEDDDAVEAMRVPSPPAAGDSDVANDSDFFSSMAELSQDLTDASQTGNALDECLNFISGSQLERNVVNYNQQDCMEPNAGHEFRMWRSCQLTSTDLTRSNLRPRAPKCAPGGGRPRARDTKSSPRPEQQTAQPAPVAAEQPSDLLDRFWNMDFRALPQNHLARWAKFFGVKTSNSTRMMAEELDKIRIYLSAFCAK</sequence>
<keyword evidence="1" id="KW-0175">Coiled coil</keyword>
<organism evidence="3 4">
    <name type="scientific">Babesia caballi</name>
    <dbReference type="NCBI Taxonomy" id="5871"/>
    <lineage>
        <taxon>Eukaryota</taxon>
        <taxon>Sar</taxon>
        <taxon>Alveolata</taxon>
        <taxon>Apicomplexa</taxon>
        <taxon>Aconoidasida</taxon>
        <taxon>Piroplasmida</taxon>
        <taxon>Babesiidae</taxon>
        <taxon>Babesia</taxon>
    </lineage>
</organism>